<reference evidence="5 6" key="1">
    <citation type="journal article" date="2015" name="Int. J. Syst. Evol. Microbiol.">
        <title>Mariniphaga sediminis sp. nov., isolated from coastal sediment.</title>
        <authorList>
            <person name="Wang F.Q."/>
            <person name="Shen Q.Y."/>
            <person name="Chen G.J."/>
            <person name="Du Z.J."/>
        </authorList>
    </citation>
    <scope>NUCLEOTIDE SEQUENCE [LARGE SCALE GENOMIC DNA]</scope>
    <source>
        <strain evidence="5 6">SY21</strain>
    </source>
</reference>
<evidence type="ECO:0000256" key="2">
    <source>
        <dbReference type="ARBA" id="ARBA00022729"/>
    </source>
</evidence>
<dbReference type="GO" id="GO:0009044">
    <property type="term" value="F:xylan 1,4-beta-xylosidase activity"/>
    <property type="evidence" value="ECO:0007669"/>
    <property type="project" value="InterPro"/>
</dbReference>
<feature type="domain" description="Fibronectin type III-like" evidence="4">
    <location>
        <begin position="716"/>
        <end position="785"/>
    </location>
</feature>
<dbReference type="FunFam" id="3.40.50.1700:FF:000009">
    <property type="entry name" value="Periplasmic beta-glucosidase"/>
    <property type="match status" value="1"/>
</dbReference>
<dbReference type="SMART" id="SM01217">
    <property type="entry name" value="Fn3_like"/>
    <property type="match status" value="1"/>
</dbReference>
<dbReference type="PANTHER" id="PTHR42721:SF3">
    <property type="entry name" value="BETA-D-XYLOSIDASE 5-RELATED"/>
    <property type="match status" value="1"/>
</dbReference>
<dbReference type="InterPro" id="IPR044993">
    <property type="entry name" value="BXL"/>
</dbReference>
<dbReference type="InterPro" id="IPR001764">
    <property type="entry name" value="Glyco_hydro_3_N"/>
</dbReference>
<dbReference type="InterPro" id="IPR026891">
    <property type="entry name" value="Fn3-like"/>
</dbReference>
<organism evidence="5 6">
    <name type="scientific">Mariniphaga sediminis</name>
    <dbReference type="NCBI Taxonomy" id="1628158"/>
    <lineage>
        <taxon>Bacteria</taxon>
        <taxon>Pseudomonadati</taxon>
        <taxon>Bacteroidota</taxon>
        <taxon>Bacteroidia</taxon>
        <taxon>Marinilabiliales</taxon>
        <taxon>Prolixibacteraceae</taxon>
        <taxon>Mariniphaga</taxon>
    </lineage>
</organism>
<proteinExistence type="inferred from homology"/>
<dbReference type="FunFam" id="2.60.40.10:FF:000495">
    <property type="entry name" value="Periplasmic beta-glucosidase"/>
    <property type="match status" value="1"/>
</dbReference>
<accession>A0A399CY98</accession>
<dbReference type="Gene3D" id="3.40.50.1700">
    <property type="entry name" value="Glycoside hydrolase family 3 C-terminal domain"/>
    <property type="match status" value="1"/>
</dbReference>
<evidence type="ECO:0000313" key="5">
    <source>
        <dbReference type="EMBL" id="RIH64725.1"/>
    </source>
</evidence>
<dbReference type="OrthoDB" id="9805821at2"/>
<dbReference type="SUPFAM" id="SSF52279">
    <property type="entry name" value="Beta-D-glucan exohydrolase, C-terminal domain"/>
    <property type="match status" value="1"/>
</dbReference>
<dbReference type="GO" id="GO:0008422">
    <property type="term" value="F:beta-glucosidase activity"/>
    <property type="evidence" value="ECO:0007669"/>
    <property type="project" value="UniProtKB-ARBA"/>
</dbReference>
<evidence type="ECO:0000256" key="3">
    <source>
        <dbReference type="ARBA" id="ARBA00022801"/>
    </source>
</evidence>
<dbReference type="Pfam" id="PF01915">
    <property type="entry name" value="Glyco_hydro_3_C"/>
    <property type="match status" value="1"/>
</dbReference>
<dbReference type="InterPro" id="IPR036881">
    <property type="entry name" value="Glyco_hydro_3_C_sf"/>
</dbReference>
<dbReference type="AlphaFoldDB" id="A0A399CY98"/>
<dbReference type="PANTHER" id="PTHR42721">
    <property type="entry name" value="SUGAR HYDROLASE-RELATED"/>
    <property type="match status" value="1"/>
</dbReference>
<dbReference type="RefSeq" id="WP_119350597.1">
    <property type="nucleotide sequence ID" value="NZ_QWET01000009.1"/>
</dbReference>
<dbReference type="SUPFAM" id="SSF51445">
    <property type="entry name" value="(Trans)glycosidases"/>
    <property type="match status" value="1"/>
</dbReference>
<dbReference type="GO" id="GO:0045493">
    <property type="term" value="P:xylan catabolic process"/>
    <property type="evidence" value="ECO:0007669"/>
    <property type="project" value="InterPro"/>
</dbReference>
<dbReference type="GO" id="GO:0046556">
    <property type="term" value="F:alpha-L-arabinofuranosidase activity"/>
    <property type="evidence" value="ECO:0007669"/>
    <property type="project" value="TreeGrafter"/>
</dbReference>
<evidence type="ECO:0000256" key="1">
    <source>
        <dbReference type="ARBA" id="ARBA00005336"/>
    </source>
</evidence>
<sequence>MESIRKKIIVAIMILIALNTLPTTKLYGQLPPYKNPKLKIEERVNDLIGRMTIEEKVNQMLKLSLENLKPDNDGNIPEESLKELFKGESIGCLDPPRWNKVEDKPIDVKGIAKYSEAADKYLRENTRLGVPAIQVDLGGIHGQLAYDATIFPQTIGQGSTWNPELIKEMATLLAYEASLTGCDQFFAPLFDLARDPRYGRVEECFGEDPYHVAEMGKAFIIGMQGDPIITRERIPKNHIMSTAKHYVGYSTPIAGINIAPIQVGPRDFRDLHLYPFEKAVKEANVYSVMPSYSEVNGIPVHANKTLLKDILRTEFGFDGYVFADYGAVGMLHYKHKITSSKAETAIVALEAGVDQEGGNYAYSELITLAKEDKEVETLVNEAVKNILTVKFKAGLFDEPYKVPKNLSELIHTEKSVKLARQVAEESIILLKNQNNLLPLNISSLKSIAVIGPNADQVQYGDYSISKDNNTGVTVLEGIKNIVGDKVIVKYAKGCGITDLDASGFREAVEAAEKSDVVVLVIGGSSMSLAGVGWGELAEQGGYPTCGEGYDRSELTPPGIQPELIKAIHKTGKPIVMVMVHGRAYTIKWEKENIPAILEAWYPGEEGGNAIARIIFGKVNPSGRLTVSVPQSEGHIPVFYNYKPTGRGYYRTPGTPEKPGRDYVFASTDPLFPFGYGLSYTKFEYSNLNIKQNKLSGDGKIELSVSVKNTGQMEGKEVIQIYINDKVSSVTTPVKVLKAFKKVNIKPGETTTVNFTISCKELGLWDKSMKYVVEPGDFEIMVGASADNIKLTDIITIL</sequence>
<keyword evidence="6" id="KW-1185">Reference proteome</keyword>
<keyword evidence="2" id="KW-0732">Signal</keyword>
<comment type="caution">
    <text evidence="5">The sequence shown here is derived from an EMBL/GenBank/DDBJ whole genome shotgun (WGS) entry which is preliminary data.</text>
</comment>
<dbReference type="Pfam" id="PF14310">
    <property type="entry name" value="Fn3-like"/>
    <property type="match status" value="1"/>
</dbReference>
<protein>
    <submittedName>
        <fullName evidence="5">Glycosyl hydrolase</fullName>
    </submittedName>
</protein>
<dbReference type="Proteomes" id="UP000266441">
    <property type="component" value="Unassembled WGS sequence"/>
</dbReference>
<dbReference type="InterPro" id="IPR013783">
    <property type="entry name" value="Ig-like_fold"/>
</dbReference>
<dbReference type="Gene3D" id="3.20.20.300">
    <property type="entry name" value="Glycoside hydrolase, family 3, N-terminal domain"/>
    <property type="match status" value="1"/>
</dbReference>
<dbReference type="InterPro" id="IPR002772">
    <property type="entry name" value="Glyco_hydro_3_C"/>
</dbReference>
<keyword evidence="3 5" id="KW-0378">Hydrolase</keyword>
<dbReference type="Gene3D" id="2.60.40.10">
    <property type="entry name" value="Immunoglobulins"/>
    <property type="match status" value="1"/>
</dbReference>
<dbReference type="InterPro" id="IPR036962">
    <property type="entry name" value="Glyco_hydro_3_N_sf"/>
</dbReference>
<dbReference type="GO" id="GO:0031222">
    <property type="term" value="P:arabinan catabolic process"/>
    <property type="evidence" value="ECO:0007669"/>
    <property type="project" value="TreeGrafter"/>
</dbReference>
<dbReference type="InterPro" id="IPR017853">
    <property type="entry name" value="GH"/>
</dbReference>
<dbReference type="Pfam" id="PF00933">
    <property type="entry name" value="Glyco_hydro_3"/>
    <property type="match status" value="1"/>
</dbReference>
<dbReference type="EMBL" id="QWET01000009">
    <property type="protein sequence ID" value="RIH64725.1"/>
    <property type="molecule type" value="Genomic_DNA"/>
</dbReference>
<evidence type="ECO:0000259" key="4">
    <source>
        <dbReference type="SMART" id="SM01217"/>
    </source>
</evidence>
<comment type="similarity">
    <text evidence="1">Belongs to the glycosyl hydrolase 3 family.</text>
</comment>
<gene>
    <name evidence="5" type="ORF">D1164_13900</name>
</gene>
<evidence type="ECO:0000313" key="6">
    <source>
        <dbReference type="Proteomes" id="UP000266441"/>
    </source>
</evidence>
<name>A0A399CY98_9BACT</name>
<dbReference type="PRINTS" id="PR00133">
    <property type="entry name" value="GLHYDRLASE3"/>
</dbReference>